<dbReference type="CDD" id="cd11042">
    <property type="entry name" value="CYP51-like"/>
    <property type="match status" value="1"/>
</dbReference>
<dbReference type="PANTHER" id="PTHR24304:SF2">
    <property type="entry name" value="24-HYDROXYCHOLESTEROL 7-ALPHA-HYDROXYLASE"/>
    <property type="match status" value="1"/>
</dbReference>
<dbReference type="GO" id="GO:0005506">
    <property type="term" value="F:iron ion binding"/>
    <property type="evidence" value="ECO:0007669"/>
    <property type="project" value="InterPro"/>
</dbReference>
<reference evidence="13" key="1">
    <citation type="journal article" date="2020" name="Stud. Mycol.">
        <title>101 Dothideomycetes genomes: a test case for predicting lifestyles and emergence of pathogens.</title>
        <authorList>
            <person name="Haridas S."/>
            <person name="Albert R."/>
            <person name="Binder M."/>
            <person name="Bloem J."/>
            <person name="Labutti K."/>
            <person name="Salamov A."/>
            <person name="Andreopoulos B."/>
            <person name="Baker S."/>
            <person name="Barry K."/>
            <person name="Bills G."/>
            <person name="Bluhm B."/>
            <person name="Cannon C."/>
            <person name="Castanera R."/>
            <person name="Culley D."/>
            <person name="Daum C."/>
            <person name="Ezra D."/>
            <person name="Gonzalez J."/>
            <person name="Henrissat B."/>
            <person name="Kuo A."/>
            <person name="Liang C."/>
            <person name="Lipzen A."/>
            <person name="Lutzoni F."/>
            <person name="Magnuson J."/>
            <person name="Mondo S."/>
            <person name="Nolan M."/>
            <person name="Ohm R."/>
            <person name="Pangilinan J."/>
            <person name="Park H.-J."/>
            <person name="Ramirez L."/>
            <person name="Alfaro M."/>
            <person name="Sun H."/>
            <person name="Tritt A."/>
            <person name="Yoshinaga Y."/>
            <person name="Zwiers L.-H."/>
            <person name="Turgeon B."/>
            <person name="Goodwin S."/>
            <person name="Spatafora J."/>
            <person name="Crous P."/>
            <person name="Grigoriev I."/>
        </authorList>
    </citation>
    <scope>NUCLEOTIDE SEQUENCE</scope>
    <source>
        <strain evidence="13">CBS 260.36</strain>
    </source>
</reference>
<evidence type="ECO:0000313" key="13">
    <source>
        <dbReference type="EMBL" id="KAF2148599.1"/>
    </source>
</evidence>
<comment type="caution">
    <text evidence="13">The sequence shown here is derived from an EMBL/GenBank/DDBJ whole genome shotgun (WGS) entry which is preliminary data.</text>
</comment>
<keyword evidence="12" id="KW-1133">Transmembrane helix</keyword>
<dbReference type="InterPro" id="IPR001128">
    <property type="entry name" value="Cyt_P450"/>
</dbReference>
<dbReference type="InterPro" id="IPR002403">
    <property type="entry name" value="Cyt_P450_E_grp-IV"/>
</dbReference>
<evidence type="ECO:0000256" key="4">
    <source>
        <dbReference type="ARBA" id="ARBA00022617"/>
    </source>
</evidence>
<organism evidence="13 14">
    <name type="scientific">Myriangium duriaei CBS 260.36</name>
    <dbReference type="NCBI Taxonomy" id="1168546"/>
    <lineage>
        <taxon>Eukaryota</taxon>
        <taxon>Fungi</taxon>
        <taxon>Dikarya</taxon>
        <taxon>Ascomycota</taxon>
        <taxon>Pezizomycotina</taxon>
        <taxon>Dothideomycetes</taxon>
        <taxon>Dothideomycetidae</taxon>
        <taxon>Myriangiales</taxon>
        <taxon>Myriangiaceae</taxon>
        <taxon>Myriangium</taxon>
    </lineage>
</organism>
<evidence type="ECO:0000256" key="9">
    <source>
        <dbReference type="ARBA" id="ARBA00023136"/>
    </source>
</evidence>
<keyword evidence="4 10" id="KW-0349">Heme</keyword>
<keyword evidence="12" id="KW-0812">Transmembrane</keyword>
<gene>
    <name evidence="13" type="ORF">K461DRAFT_233185</name>
</gene>
<dbReference type="InterPro" id="IPR050529">
    <property type="entry name" value="CYP450_sterol_14alpha_dmase"/>
</dbReference>
<dbReference type="PROSITE" id="PS00086">
    <property type="entry name" value="CYTOCHROME_P450"/>
    <property type="match status" value="1"/>
</dbReference>
<sequence length="533" mass="59965">MVLGLTVSTDEWIALCALGFAILTIVTILFHVGRQLLLANRHEPPVVFHWLPFLGSTVSYGIDPYKFFFDARKKYGDIFTFVLLGRKTTVYLGTAGNDFILNAKIRDVNAEEVYGCLTTPVFGKDVIYDCPNLKFMEQKKFVKSSLTTTALQSLVLATLQETRIFFSKEAAHKRFSSKKGTCEVSSAMAELTLYTASRSLQGQDVRDKFDSTFADLYHDLDMGFTPINFMLPWVPLPHNRKRDLAQKKMANIYMNIIKDKREAPPNDHDGSLIRELMDCRYKDGSAMQDHEIAHMMIALLMAGQHSSSSTISWVVLRLASRPDIQDELLAEQHHVLGLHADGSTKDLTYQDMSRLTLHAQVVKETLRLHSPIHSILRRVISPMQIEGTAYVVPASHNLLASPGVTSRMDKHFPQPLLWEPHRWDNAPTQRYADLSPVSHSGSLPGTQGSGFGAIGKGGTSPYLPFGAGRHRCIGEQFAYTQLQTILVGIVRDFRFTPKHGQGKMVETDYRSLFSRPVSPAWVSWERRDPAEHD</sequence>
<keyword evidence="9 12" id="KW-0472">Membrane</keyword>
<dbReference type="Pfam" id="PF00067">
    <property type="entry name" value="p450"/>
    <property type="match status" value="1"/>
</dbReference>
<dbReference type="InterPro" id="IPR036396">
    <property type="entry name" value="Cyt_P450_sf"/>
</dbReference>
<name>A0A9P4ITU2_9PEZI</name>
<evidence type="ECO:0000256" key="6">
    <source>
        <dbReference type="ARBA" id="ARBA00023002"/>
    </source>
</evidence>
<feature type="binding site" description="axial binding residue" evidence="10">
    <location>
        <position position="472"/>
    </location>
    <ligand>
        <name>heme</name>
        <dbReference type="ChEBI" id="CHEBI:30413"/>
    </ligand>
    <ligandPart>
        <name>Fe</name>
        <dbReference type="ChEBI" id="CHEBI:18248"/>
    </ligandPart>
</feature>
<evidence type="ECO:0000313" key="14">
    <source>
        <dbReference type="Proteomes" id="UP000799439"/>
    </source>
</evidence>
<dbReference type="FunFam" id="1.10.630.10:FF:000033">
    <property type="entry name" value="14-alpha sterol demethylase"/>
    <property type="match status" value="1"/>
</dbReference>
<keyword evidence="8 11" id="KW-0503">Monooxygenase</keyword>
<evidence type="ECO:0000256" key="3">
    <source>
        <dbReference type="ARBA" id="ARBA00010617"/>
    </source>
</evidence>
<dbReference type="AlphaFoldDB" id="A0A9P4ITU2"/>
<keyword evidence="5 10" id="KW-0479">Metal-binding</keyword>
<evidence type="ECO:0000256" key="11">
    <source>
        <dbReference type="RuleBase" id="RU000461"/>
    </source>
</evidence>
<dbReference type="InterPro" id="IPR017972">
    <property type="entry name" value="Cyt_P450_CS"/>
</dbReference>
<dbReference type="Gene3D" id="1.10.630.10">
    <property type="entry name" value="Cytochrome P450"/>
    <property type="match status" value="1"/>
</dbReference>
<dbReference type="SUPFAM" id="SSF48264">
    <property type="entry name" value="Cytochrome P450"/>
    <property type="match status" value="1"/>
</dbReference>
<dbReference type="EMBL" id="ML996093">
    <property type="protein sequence ID" value="KAF2148599.1"/>
    <property type="molecule type" value="Genomic_DNA"/>
</dbReference>
<evidence type="ECO:0000256" key="7">
    <source>
        <dbReference type="ARBA" id="ARBA00023004"/>
    </source>
</evidence>
<dbReference type="GO" id="GO:0020037">
    <property type="term" value="F:heme binding"/>
    <property type="evidence" value="ECO:0007669"/>
    <property type="project" value="InterPro"/>
</dbReference>
<comment type="cofactor">
    <cofactor evidence="1 10">
        <name>heme</name>
        <dbReference type="ChEBI" id="CHEBI:30413"/>
    </cofactor>
</comment>
<evidence type="ECO:0000256" key="2">
    <source>
        <dbReference type="ARBA" id="ARBA00004370"/>
    </source>
</evidence>
<evidence type="ECO:0000256" key="10">
    <source>
        <dbReference type="PIRSR" id="PIRSR602403-1"/>
    </source>
</evidence>
<dbReference type="PRINTS" id="PR00465">
    <property type="entry name" value="EP450IV"/>
</dbReference>
<keyword evidence="6 11" id="KW-0560">Oxidoreductase</keyword>
<evidence type="ECO:0000256" key="12">
    <source>
        <dbReference type="SAM" id="Phobius"/>
    </source>
</evidence>
<evidence type="ECO:0000256" key="8">
    <source>
        <dbReference type="ARBA" id="ARBA00023033"/>
    </source>
</evidence>
<feature type="transmembrane region" description="Helical" evidence="12">
    <location>
        <begin position="12"/>
        <end position="32"/>
    </location>
</feature>
<evidence type="ECO:0000256" key="5">
    <source>
        <dbReference type="ARBA" id="ARBA00022723"/>
    </source>
</evidence>
<comment type="subcellular location">
    <subcellularLocation>
        <location evidence="2">Membrane</location>
    </subcellularLocation>
</comment>
<dbReference type="GO" id="GO:0008398">
    <property type="term" value="F:sterol 14-demethylase activity"/>
    <property type="evidence" value="ECO:0007669"/>
    <property type="project" value="UniProtKB-ARBA"/>
</dbReference>
<evidence type="ECO:0000256" key="1">
    <source>
        <dbReference type="ARBA" id="ARBA00001971"/>
    </source>
</evidence>
<dbReference type="OrthoDB" id="1055148at2759"/>
<proteinExistence type="inferred from homology"/>
<dbReference type="PANTHER" id="PTHR24304">
    <property type="entry name" value="CYTOCHROME P450 FAMILY 7"/>
    <property type="match status" value="1"/>
</dbReference>
<keyword evidence="14" id="KW-1185">Reference proteome</keyword>
<keyword evidence="7 10" id="KW-0408">Iron</keyword>
<accession>A0A9P4ITU2</accession>
<protein>
    <submittedName>
        <fullName evidence="13">Cytochrome P450</fullName>
    </submittedName>
</protein>
<dbReference type="Proteomes" id="UP000799439">
    <property type="component" value="Unassembled WGS sequence"/>
</dbReference>
<comment type="similarity">
    <text evidence="3 11">Belongs to the cytochrome P450 family.</text>
</comment>
<dbReference type="GO" id="GO:0016020">
    <property type="term" value="C:membrane"/>
    <property type="evidence" value="ECO:0007669"/>
    <property type="project" value="UniProtKB-SubCell"/>
</dbReference>
<dbReference type="PRINTS" id="PR00385">
    <property type="entry name" value="P450"/>
</dbReference>